<dbReference type="InterPro" id="IPR016161">
    <property type="entry name" value="Ald_DH/histidinol_DH"/>
</dbReference>
<dbReference type="InterPro" id="IPR029510">
    <property type="entry name" value="Ald_DH_CS_GLU"/>
</dbReference>
<evidence type="ECO:0000313" key="7">
    <source>
        <dbReference type="Proteomes" id="UP000042997"/>
    </source>
</evidence>
<dbReference type="RefSeq" id="WP_040270050.1">
    <property type="nucleotide sequence ID" value="NZ_JAJNCM010000062.1"/>
</dbReference>
<dbReference type="InterPro" id="IPR016160">
    <property type="entry name" value="Ald_DH_CS_CYS"/>
</dbReference>
<dbReference type="GO" id="GO:0004029">
    <property type="term" value="F:aldehyde dehydrogenase (NAD+) activity"/>
    <property type="evidence" value="ECO:0007669"/>
    <property type="project" value="UniProtKB-EC"/>
</dbReference>
<dbReference type="PANTHER" id="PTHR11699">
    <property type="entry name" value="ALDEHYDE DEHYDROGENASE-RELATED"/>
    <property type="match status" value="1"/>
</dbReference>
<protein>
    <submittedName>
        <fullName evidence="6">Putative aldehyde dehydrogenase DhaS</fullName>
        <ecNumber evidence="6">1.2.1.3</ecNumber>
    </submittedName>
</protein>
<dbReference type="InterPro" id="IPR015590">
    <property type="entry name" value="Aldehyde_DH_dom"/>
</dbReference>
<dbReference type="Pfam" id="PF00171">
    <property type="entry name" value="Aldedh"/>
    <property type="match status" value="1"/>
</dbReference>
<dbReference type="PROSITE" id="PS00070">
    <property type="entry name" value="ALDEHYDE_DEHYDR_CYS"/>
    <property type="match status" value="1"/>
</dbReference>
<comment type="similarity">
    <text evidence="1 4">Belongs to the aldehyde dehydrogenase family.</text>
</comment>
<evidence type="ECO:0000256" key="4">
    <source>
        <dbReference type="RuleBase" id="RU003345"/>
    </source>
</evidence>
<keyword evidence="2 4" id="KW-0560">Oxidoreductase</keyword>
<dbReference type="Gene3D" id="3.40.605.10">
    <property type="entry name" value="Aldehyde Dehydrogenase, Chain A, domain 1"/>
    <property type="match status" value="1"/>
</dbReference>
<evidence type="ECO:0000256" key="3">
    <source>
        <dbReference type="PROSITE-ProRule" id="PRU10007"/>
    </source>
</evidence>
<dbReference type="AlphaFoldDB" id="A0A098BFW6"/>
<reference evidence="6 7" key="1">
    <citation type="journal article" date="2014" name="Genome Announc.">
        <title>Draft Genome Sequence of Propane- and Butane-Oxidizing Actinobacterium Rhodococcus ruber IEGM 231.</title>
        <authorList>
            <person name="Ivshina I.B."/>
            <person name="Kuyukina M.S."/>
            <person name="Krivoruchko A.V."/>
            <person name="Barbe V."/>
            <person name="Fischer C."/>
        </authorList>
    </citation>
    <scope>NUCLEOTIDE SEQUENCE [LARGE SCALE GENOMIC DNA]</scope>
</reference>
<dbReference type="OrthoDB" id="6882680at2"/>
<dbReference type="FunFam" id="3.40.309.10:FF:000012">
    <property type="entry name" value="Betaine aldehyde dehydrogenase"/>
    <property type="match status" value="1"/>
</dbReference>
<gene>
    <name evidence="6" type="primary">dhaS</name>
    <name evidence="6" type="ORF">RHRU231_210071</name>
</gene>
<sequence>MTTIIPEGTAPSLEGAEESIFIAGQRRPALSGNTLDTVDPGNGKVLTRIALGTSDDVDAAVRSAHAAQTEWGALKPTARSRALAELAHLVEQNAEELAILETLDNGKPLTESLFLDMSIATEVWRYYSGSPSRLTGDVLPVSPLVGEALTYTRRQPLGVVGAIVPWNFPLLIASWKIAPALAAGNAVVVKPSEMTSLTAVRLAELAIEAGLPPGLFNVVTGLGHEAGQALVEHPGVDKITFTGSTETGRRIVAASARNLAKVTLELGGKSANIVFEDADLDAVVEGALTAIFVNQGQVCCAGSRLFVHRSVHDEVVARLVEATQGIVTGHGLDDDTQMGPLVSESQLNRVEGFVQAALEEGAVLQIGGNRRPESAGFFLEPTIFTGVTDHMRIAREEVFGPVLSVLTFDDEAEAIARANSSEYGLAAGVWTRDVSRAHRVAHALDAGTVWVNMYNMLDPTSPFGGFKNSGYGRDLGEEALLGNTQTKSVWINLD</sequence>
<dbReference type="InterPro" id="IPR016162">
    <property type="entry name" value="Ald_DH_N"/>
</dbReference>
<dbReference type="FunFam" id="3.40.605.10:FF:000007">
    <property type="entry name" value="NAD/NADP-dependent betaine aldehyde dehydrogenase"/>
    <property type="match status" value="1"/>
</dbReference>
<dbReference type="PROSITE" id="PS00687">
    <property type="entry name" value="ALDEHYDE_DEHYDR_GLU"/>
    <property type="match status" value="1"/>
</dbReference>
<name>A0A098BFW6_9NOCA</name>
<feature type="active site" evidence="3">
    <location>
        <position position="265"/>
    </location>
</feature>
<dbReference type="SUPFAM" id="SSF53720">
    <property type="entry name" value="ALDH-like"/>
    <property type="match status" value="1"/>
</dbReference>
<evidence type="ECO:0000256" key="1">
    <source>
        <dbReference type="ARBA" id="ARBA00009986"/>
    </source>
</evidence>
<evidence type="ECO:0000256" key="2">
    <source>
        <dbReference type="ARBA" id="ARBA00023002"/>
    </source>
</evidence>
<dbReference type="InterPro" id="IPR016163">
    <property type="entry name" value="Ald_DH_C"/>
</dbReference>
<feature type="domain" description="Aldehyde dehydrogenase" evidence="5">
    <location>
        <begin position="33"/>
        <end position="489"/>
    </location>
</feature>
<evidence type="ECO:0000259" key="5">
    <source>
        <dbReference type="Pfam" id="PF00171"/>
    </source>
</evidence>
<dbReference type="Proteomes" id="UP000042997">
    <property type="component" value="Unassembled WGS sequence"/>
</dbReference>
<dbReference type="EC" id="1.2.1.3" evidence="6"/>
<dbReference type="EMBL" id="CCSD01000030">
    <property type="protein sequence ID" value="CDZ87145.1"/>
    <property type="molecule type" value="Genomic_DNA"/>
</dbReference>
<organism evidence="6 7">
    <name type="scientific">Rhodococcus ruber</name>
    <dbReference type="NCBI Taxonomy" id="1830"/>
    <lineage>
        <taxon>Bacteria</taxon>
        <taxon>Bacillati</taxon>
        <taxon>Actinomycetota</taxon>
        <taxon>Actinomycetes</taxon>
        <taxon>Mycobacteriales</taxon>
        <taxon>Nocardiaceae</taxon>
        <taxon>Rhodococcus</taxon>
    </lineage>
</organism>
<dbReference type="Gene3D" id="3.40.309.10">
    <property type="entry name" value="Aldehyde Dehydrogenase, Chain A, domain 2"/>
    <property type="match status" value="1"/>
</dbReference>
<proteinExistence type="inferred from homology"/>
<accession>A0A098BFW6</accession>
<evidence type="ECO:0000313" key="6">
    <source>
        <dbReference type="EMBL" id="CDZ87145.1"/>
    </source>
</evidence>